<evidence type="ECO:0000313" key="2">
    <source>
        <dbReference type="Proteomes" id="UP000492821"/>
    </source>
</evidence>
<sequence length="96" mass="10808">MVEFLSLFGYSLVASELMTYNETPEPKECGAYCVNAGTTECIAFAIYDNDCILFTTVQNYAIKVDECRFFLRDDFAMTVNGRNLTGIDAKIQNNCM</sequence>
<accession>A0A7E4VY43</accession>
<proteinExistence type="predicted"/>
<evidence type="ECO:0000256" key="1">
    <source>
        <dbReference type="SAM" id="SignalP"/>
    </source>
</evidence>
<keyword evidence="2" id="KW-1185">Reference proteome</keyword>
<protein>
    <submittedName>
        <fullName evidence="3">Apple domain-containing protein</fullName>
    </submittedName>
</protein>
<dbReference type="AlphaFoldDB" id="A0A7E4VY43"/>
<dbReference type="WBParaSite" id="Pan_g4874.t1">
    <property type="protein sequence ID" value="Pan_g4874.t1"/>
    <property type="gene ID" value="Pan_g4874"/>
</dbReference>
<feature type="signal peptide" evidence="1">
    <location>
        <begin position="1"/>
        <end position="15"/>
    </location>
</feature>
<keyword evidence="1" id="KW-0732">Signal</keyword>
<reference evidence="2" key="1">
    <citation type="journal article" date="2013" name="Genetics">
        <title>The draft genome and transcriptome of Panagrellus redivivus are shaped by the harsh demands of a free-living lifestyle.</title>
        <authorList>
            <person name="Srinivasan J."/>
            <person name="Dillman A.R."/>
            <person name="Macchietto M.G."/>
            <person name="Heikkinen L."/>
            <person name="Lakso M."/>
            <person name="Fracchia K.M."/>
            <person name="Antoshechkin I."/>
            <person name="Mortazavi A."/>
            <person name="Wong G."/>
            <person name="Sternberg P.W."/>
        </authorList>
    </citation>
    <scope>NUCLEOTIDE SEQUENCE [LARGE SCALE GENOMIC DNA]</scope>
    <source>
        <strain evidence="2">MT8872</strain>
    </source>
</reference>
<name>A0A7E4VY43_PANRE</name>
<organism evidence="2 3">
    <name type="scientific">Panagrellus redivivus</name>
    <name type="common">Microworm</name>
    <dbReference type="NCBI Taxonomy" id="6233"/>
    <lineage>
        <taxon>Eukaryota</taxon>
        <taxon>Metazoa</taxon>
        <taxon>Ecdysozoa</taxon>
        <taxon>Nematoda</taxon>
        <taxon>Chromadorea</taxon>
        <taxon>Rhabditida</taxon>
        <taxon>Tylenchina</taxon>
        <taxon>Panagrolaimomorpha</taxon>
        <taxon>Panagrolaimoidea</taxon>
        <taxon>Panagrolaimidae</taxon>
        <taxon>Panagrellus</taxon>
    </lineage>
</organism>
<feature type="chain" id="PRO_5028993224" evidence="1">
    <location>
        <begin position="16"/>
        <end position="96"/>
    </location>
</feature>
<reference evidence="3" key="2">
    <citation type="submission" date="2020-10" db="UniProtKB">
        <authorList>
            <consortium name="WormBaseParasite"/>
        </authorList>
    </citation>
    <scope>IDENTIFICATION</scope>
</reference>
<dbReference type="Proteomes" id="UP000492821">
    <property type="component" value="Unassembled WGS sequence"/>
</dbReference>
<evidence type="ECO:0000313" key="3">
    <source>
        <dbReference type="WBParaSite" id="Pan_g4874.t1"/>
    </source>
</evidence>